<dbReference type="AlphaFoldDB" id="A0A7T9TH82"/>
<accession>A0A7T9TH82</accession>
<evidence type="ECO:0000313" key="3">
    <source>
        <dbReference type="Proteomes" id="UP000595320"/>
    </source>
</evidence>
<dbReference type="Proteomes" id="UP000595320">
    <property type="component" value="Chromosome"/>
</dbReference>
<dbReference type="RefSeq" id="WP_010588781.1">
    <property type="nucleotide sequence ID" value="NZ_AP018824.1"/>
</dbReference>
<reference evidence="1 3" key="1">
    <citation type="submission" date="2021-01" db="EMBL/GenBank/DDBJ databases">
        <title>FDA dAtabase for Regulatory Grade micrObial Sequences (FDA-ARGOS): Supporting development and validation of Infectious Disease Dx tests.</title>
        <authorList>
            <person name="Sproer C."/>
            <person name="Gronow S."/>
            <person name="Severitt S."/>
            <person name="Schroder I."/>
            <person name="Tallon L."/>
            <person name="Sadzewicz L."/>
            <person name="Zhao X."/>
            <person name="Boylan J."/>
            <person name="Ott S."/>
            <person name="Bowen H."/>
            <person name="Vavikolanu K."/>
            <person name="Mehta A."/>
            <person name="Aluvathingal J."/>
            <person name="Nadendla S."/>
            <person name="Lowell S."/>
            <person name="Myers T."/>
            <person name="Yan Y."/>
            <person name="Sichtig H."/>
        </authorList>
    </citation>
    <scope>NUCLEOTIDE SEQUENCE [LARGE SCALE GENOMIC DNA]</scope>
    <source>
        <strain evidence="1 3">FDAARGOS_1096</strain>
    </source>
</reference>
<gene>
    <name evidence="1" type="ORF">I6I53_10670</name>
    <name evidence="2" type="ORF">LSO60_06210</name>
</gene>
<proteinExistence type="predicted"/>
<dbReference type="EMBL" id="CP089051">
    <property type="protein sequence ID" value="UYF72851.1"/>
    <property type="molecule type" value="Genomic_DNA"/>
</dbReference>
<protein>
    <submittedName>
        <fullName evidence="1">Uncharacterized protein</fullName>
    </submittedName>
</protein>
<evidence type="ECO:0000313" key="1">
    <source>
        <dbReference type="EMBL" id="QQT85376.1"/>
    </source>
</evidence>
<reference evidence="2" key="2">
    <citation type="journal article" date="2022" name="J Glob Antimicrob Resist">
        <title>Comparative analysis of IMP-4- and OXA-58-containing plasmids of three carbapenemase-producing Acinetobacter ursingii strains in the Netherlands.</title>
        <authorList>
            <person name="Hendrickx A.P.A."/>
            <person name="Schade R.P."/>
            <person name="Landman F."/>
            <person name="Bosch T."/>
            <person name="Schouls L.M."/>
            <person name="van Dijk K."/>
        </authorList>
    </citation>
    <scope>NUCLEOTIDE SEQUENCE</scope>
    <source>
        <strain evidence="2">RIVM_C010559</strain>
    </source>
</reference>
<dbReference type="Proteomes" id="UP001164064">
    <property type="component" value="Chromosome"/>
</dbReference>
<evidence type="ECO:0000313" key="2">
    <source>
        <dbReference type="EMBL" id="UYF72851.1"/>
    </source>
</evidence>
<dbReference type="GeneID" id="66213560"/>
<organism evidence="1 3">
    <name type="scientific">Acinetobacter ursingii</name>
    <dbReference type="NCBI Taxonomy" id="108980"/>
    <lineage>
        <taxon>Bacteria</taxon>
        <taxon>Pseudomonadati</taxon>
        <taxon>Pseudomonadota</taxon>
        <taxon>Gammaproteobacteria</taxon>
        <taxon>Moraxellales</taxon>
        <taxon>Moraxellaceae</taxon>
        <taxon>Acinetobacter</taxon>
    </lineage>
</organism>
<sequence>MRNILILIFASLVILLGYSIYLDSKVKKREQVSRVITEAEHSLKTLEANPNYNQHSSLSGVHRQGLIQ</sequence>
<name>A0A7T9TH82_9GAMM</name>
<dbReference type="EMBL" id="CP068176">
    <property type="protein sequence ID" value="QQT85376.1"/>
    <property type="molecule type" value="Genomic_DNA"/>
</dbReference>